<evidence type="ECO:0000256" key="2">
    <source>
        <dbReference type="ARBA" id="ARBA00022692"/>
    </source>
</evidence>
<dbReference type="OrthoDB" id="2243669at2759"/>
<keyword evidence="4 6" id="KW-0472">Membrane</keyword>
<organism evidence="8 9">
    <name type="scientific">Puccinia graminis f. sp. tritici</name>
    <dbReference type="NCBI Taxonomy" id="56615"/>
    <lineage>
        <taxon>Eukaryota</taxon>
        <taxon>Fungi</taxon>
        <taxon>Dikarya</taxon>
        <taxon>Basidiomycota</taxon>
        <taxon>Pucciniomycotina</taxon>
        <taxon>Pucciniomycetes</taxon>
        <taxon>Pucciniales</taxon>
        <taxon>Pucciniaceae</taxon>
        <taxon>Puccinia</taxon>
    </lineage>
</organism>
<dbReference type="GO" id="GO:0000329">
    <property type="term" value="C:fungal-type vacuole membrane"/>
    <property type="evidence" value="ECO:0007669"/>
    <property type="project" value="TreeGrafter"/>
</dbReference>
<feature type="domain" description="DUF202" evidence="7">
    <location>
        <begin position="98"/>
        <end position="160"/>
    </location>
</feature>
<keyword evidence="9" id="KW-1185">Reference proteome</keyword>
<keyword evidence="3 6" id="KW-1133">Transmembrane helix</keyword>
<dbReference type="EMBL" id="VSWC01000093">
    <property type="protein sequence ID" value="KAA1089484.1"/>
    <property type="molecule type" value="Genomic_DNA"/>
</dbReference>
<evidence type="ECO:0000256" key="3">
    <source>
        <dbReference type="ARBA" id="ARBA00022989"/>
    </source>
</evidence>
<evidence type="ECO:0000256" key="1">
    <source>
        <dbReference type="ARBA" id="ARBA00004127"/>
    </source>
</evidence>
<evidence type="ECO:0000313" key="8">
    <source>
        <dbReference type="EMBL" id="KAA1089484.1"/>
    </source>
</evidence>
<gene>
    <name evidence="8" type="ORF">PGT21_019622</name>
</gene>
<dbReference type="GO" id="GO:0033254">
    <property type="term" value="C:vacuolar transporter chaperone complex"/>
    <property type="evidence" value="ECO:0007669"/>
    <property type="project" value="TreeGrafter"/>
</dbReference>
<feature type="compositionally biased region" description="Polar residues" evidence="5">
    <location>
        <begin position="45"/>
        <end position="72"/>
    </location>
</feature>
<feature type="compositionally biased region" description="Low complexity" evidence="5">
    <location>
        <begin position="74"/>
        <end position="93"/>
    </location>
</feature>
<evidence type="ECO:0000259" key="7">
    <source>
        <dbReference type="Pfam" id="PF02656"/>
    </source>
</evidence>
<keyword evidence="2 6" id="KW-0812">Transmembrane</keyword>
<dbReference type="PANTHER" id="PTHR46140:SF2">
    <property type="entry name" value="VACUOLAR TRANSPORTER CHAPERONE 3 COMPLEX SUBUNIT 3-RELATED"/>
    <property type="match status" value="1"/>
</dbReference>
<dbReference type="InterPro" id="IPR051572">
    <property type="entry name" value="VTC_Complex_Subunit"/>
</dbReference>
<reference evidence="8 9" key="1">
    <citation type="submission" date="2019-05" db="EMBL/GenBank/DDBJ databases">
        <title>Emergence of the Ug99 lineage of the wheat stem rust pathogen through somatic hybridization.</title>
        <authorList>
            <person name="Li F."/>
            <person name="Upadhyaya N.M."/>
            <person name="Sperschneider J."/>
            <person name="Matny O."/>
            <person name="Nguyen-Phuc H."/>
            <person name="Mago R."/>
            <person name="Raley C."/>
            <person name="Miller M.E."/>
            <person name="Silverstein K.A.T."/>
            <person name="Henningsen E."/>
            <person name="Hirsch C.D."/>
            <person name="Visser B."/>
            <person name="Pretorius Z.A."/>
            <person name="Steffenson B.J."/>
            <person name="Schwessinger B."/>
            <person name="Dodds P.N."/>
            <person name="Figueroa M."/>
        </authorList>
    </citation>
    <scope>NUCLEOTIDE SEQUENCE [LARGE SCALE GENOMIC DNA]</scope>
    <source>
        <strain evidence="8">21-0</strain>
    </source>
</reference>
<dbReference type="Proteomes" id="UP000324748">
    <property type="component" value="Unassembled WGS sequence"/>
</dbReference>
<dbReference type="Pfam" id="PF02656">
    <property type="entry name" value="DUF202"/>
    <property type="match status" value="1"/>
</dbReference>
<feature type="region of interest" description="Disordered" evidence="5">
    <location>
        <begin position="33"/>
        <end position="93"/>
    </location>
</feature>
<accession>A0A5B0NLU6</accession>
<protein>
    <recommendedName>
        <fullName evidence="7">DUF202 domain-containing protein</fullName>
    </recommendedName>
</protein>
<name>A0A5B0NLU6_PUCGR</name>
<feature type="transmembrane region" description="Helical" evidence="6">
    <location>
        <begin position="173"/>
        <end position="193"/>
    </location>
</feature>
<dbReference type="PANTHER" id="PTHR46140">
    <property type="entry name" value="VACUOLAR TRANSPORTER CHAPERONE 1-RELATED"/>
    <property type="match status" value="1"/>
</dbReference>
<dbReference type="AlphaFoldDB" id="A0A5B0NLU6"/>
<comment type="caution">
    <text evidence="8">The sequence shown here is derived from an EMBL/GenBank/DDBJ whole genome shotgun (WGS) entry which is preliminary data.</text>
</comment>
<evidence type="ECO:0000256" key="6">
    <source>
        <dbReference type="SAM" id="Phobius"/>
    </source>
</evidence>
<evidence type="ECO:0000256" key="4">
    <source>
        <dbReference type="ARBA" id="ARBA00023136"/>
    </source>
</evidence>
<sequence>MLPLGRANLPSCASRAPKQGLAKFGLPRVMLPDKFRSHRAPTADHPNTSPVSLSFNSRSMPQSSTNPTTTDYGATAAPAPAATPSSSKPPSASRIEPKVWLANERTWLNWCRTGVLLGSFGVALINSSPSLGARAMGVVYAAIAIGTIGYGHHLYKKRIRLIKEKYSGHFDDVIAPLIISGSLFTAILVNFILRAIDNERHKPSNDSPKAPWIAAPASTRFPPL</sequence>
<feature type="transmembrane region" description="Helical" evidence="6">
    <location>
        <begin position="131"/>
        <end position="152"/>
    </location>
</feature>
<dbReference type="GO" id="GO:0012505">
    <property type="term" value="C:endomembrane system"/>
    <property type="evidence" value="ECO:0007669"/>
    <property type="project" value="UniProtKB-SubCell"/>
</dbReference>
<dbReference type="InterPro" id="IPR003807">
    <property type="entry name" value="DUF202"/>
</dbReference>
<comment type="subcellular location">
    <subcellularLocation>
        <location evidence="1">Endomembrane system</location>
        <topology evidence="1">Multi-pass membrane protein</topology>
    </subcellularLocation>
</comment>
<evidence type="ECO:0000313" key="9">
    <source>
        <dbReference type="Proteomes" id="UP000324748"/>
    </source>
</evidence>
<evidence type="ECO:0000256" key="5">
    <source>
        <dbReference type="SAM" id="MobiDB-lite"/>
    </source>
</evidence>
<feature type="region of interest" description="Disordered" evidence="5">
    <location>
        <begin position="202"/>
        <end position="224"/>
    </location>
</feature>
<proteinExistence type="predicted"/>